<keyword evidence="2" id="KW-1185">Reference proteome</keyword>
<dbReference type="AlphaFoldDB" id="A0A5M3YRY1"/>
<dbReference type="OrthoDB" id="4287734at2759"/>
<dbReference type="PANTHER" id="PTHR42047:SF1">
    <property type="entry name" value="PROTEIN, PUTATIVE (AFU_ORTHOLOGUE AFUA_6G03560)-RELATED"/>
    <property type="match status" value="1"/>
</dbReference>
<dbReference type="EMBL" id="BLJY01000004">
    <property type="protein sequence ID" value="GFF15770.1"/>
    <property type="molecule type" value="Genomic_DNA"/>
</dbReference>
<dbReference type="VEuPathDB" id="FungiDB:ATEG_04892"/>
<evidence type="ECO:0000313" key="1">
    <source>
        <dbReference type="EMBL" id="GFF15770.1"/>
    </source>
</evidence>
<sequence>MKFSQLAPALVPLLASQSNAEAGPSYTLKAVQPGTPFHGQPINAHAGTFWIGEPGAAVCGMPPIPCPDFETKVLATGDHLDTVATPGQAIFVLPNGALAYTPPGSPFPPNAFTSPLQLVPTPFGPGYTFLGGGFSACPTPYGFQVFAINSPGGPFELAEGCIPFDAVALPPINPVPVDVYV</sequence>
<organism evidence="1 2">
    <name type="scientific">Aspergillus terreus</name>
    <dbReference type="NCBI Taxonomy" id="33178"/>
    <lineage>
        <taxon>Eukaryota</taxon>
        <taxon>Fungi</taxon>
        <taxon>Dikarya</taxon>
        <taxon>Ascomycota</taxon>
        <taxon>Pezizomycotina</taxon>
        <taxon>Eurotiomycetes</taxon>
        <taxon>Eurotiomycetidae</taxon>
        <taxon>Eurotiales</taxon>
        <taxon>Aspergillaceae</taxon>
        <taxon>Aspergillus</taxon>
        <taxon>Aspergillus subgen. Circumdati</taxon>
    </lineage>
</organism>
<evidence type="ECO:0000313" key="2">
    <source>
        <dbReference type="Proteomes" id="UP000452235"/>
    </source>
</evidence>
<protein>
    <submittedName>
        <fullName evidence="1">IgE-binding protein</fullName>
    </submittedName>
</protein>
<comment type="caution">
    <text evidence="1">The sequence shown here is derived from an EMBL/GenBank/DDBJ whole genome shotgun (WGS) entry which is preliminary data.</text>
</comment>
<accession>A0A5M3YRY1</accession>
<dbReference type="Proteomes" id="UP000452235">
    <property type="component" value="Unassembled WGS sequence"/>
</dbReference>
<proteinExistence type="predicted"/>
<name>A0A5M3YRY1_ASPTE</name>
<gene>
    <name evidence="1" type="ORF">ATEIFO6365_0004088900</name>
</gene>
<reference evidence="1 2" key="1">
    <citation type="submission" date="2020-01" db="EMBL/GenBank/DDBJ databases">
        <title>Aspergillus terreus IFO 6365 whole genome shotgun sequence.</title>
        <authorList>
            <person name="Kanamasa S."/>
            <person name="Takahashi H."/>
        </authorList>
    </citation>
    <scope>NUCLEOTIDE SEQUENCE [LARGE SCALE GENOMIC DNA]</scope>
    <source>
        <strain evidence="1 2">IFO 6365</strain>
    </source>
</reference>
<dbReference type="PANTHER" id="PTHR42047">
    <property type="entry name" value="PROTEIN, PUTATIVE (AFU_ORTHOLOGUE AFUA_6G03560)-RELATED"/>
    <property type="match status" value="1"/>
</dbReference>
<dbReference type="InterPro" id="IPR052820">
    <property type="entry name" value="PhiA_domain"/>
</dbReference>